<name>A0A508WPJ2_9HYPH</name>
<dbReference type="AlphaFoldDB" id="A0A508WPJ2"/>
<feature type="region of interest" description="Disordered" evidence="1">
    <location>
        <begin position="1"/>
        <end position="20"/>
    </location>
</feature>
<accession>A0A508WPJ2</accession>
<evidence type="ECO:0000256" key="1">
    <source>
        <dbReference type="SAM" id="MobiDB-lite"/>
    </source>
</evidence>
<organism evidence="2">
    <name type="scientific">Sinorhizobium medicae</name>
    <dbReference type="NCBI Taxonomy" id="110321"/>
    <lineage>
        <taxon>Bacteria</taxon>
        <taxon>Pseudomonadati</taxon>
        <taxon>Pseudomonadota</taxon>
        <taxon>Alphaproteobacteria</taxon>
        <taxon>Hyphomicrobiales</taxon>
        <taxon>Rhizobiaceae</taxon>
        <taxon>Sinorhizobium/Ensifer group</taxon>
        <taxon>Sinorhizobium</taxon>
    </lineage>
</organism>
<protein>
    <submittedName>
        <fullName evidence="2">Uncharacterized protein</fullName>
    </submittedName>
</protein>
<sequence length="91" mass="10480">MSNPRTQRSPSREEVRQASECMNGDWEEEVAVLTDVPGRRMGRLRFEAVREDMHGFDAKYLPHISTVKNNRCCTAPLQALSYRERVTRAAL</sequence>
<proteinExistence type="predicted"/>
<evidence type="ECO:0000313" key="2">
    <source>
        <dbReference type="EMBL" id="VTZ59390.1"/>
    </source>
</evidence>
<dbReference type="Proteomes" id="UP000507954">
    <property type="component" value="Unassembled WGS sequence"/>
</dbReference>
<gene>
    <name evidence="2" type="ORF">EMEDMD4_1070008</name>
</gene>
<dbReference type="EMBL" id="CABFNB010000010">
    <property type="protein sequence ID" value="VTZ59390.1"/>
    <property type="molecule type" value="Genomic_DNA"/>
</dbReference>
<reference evidence="2" key="1">
    <citation type="submission" date="2019-06" db="EMBL/GenBank/DDBJ databases">
        <authorList>
            <person name="Le Quere A."/>
            <person name="Colella S."/>
        </authorList>
    </citation>
    <scope>NUCLEOTIDE SEQUENCE</scope>
    <source>
        <strain evidence="2">EmedicaeMD41</strain>
    </source>
</reference>